<dbReference type="Proteomes" id="UP001054252">
    <property type="component" value="Unassembled WGS sequence"/>
</dbReference>
<gene>
    <name evidence="1" type="ORF">SLEP1_g9924</name>
</gene>
<sequence length="41" mass="4654">MAVDEQVWGHKSCPAKGNTCIVTIFTWMTTSDPYFLSNNFL</sequence>
<proteinExistence type="predicted"/>
<evidence type="ECO:0000313" key="1">
    <source>
        <dbReference type="EMBL" id="GKU96720.1"/>
    </source>
</evidence>
<comment type="caution">
    <text evidence="1">The sequence shown here is derived from an EMBL/GenBank/DDBJ whole genome shotgun (WGS) entry which is preliminary data.</text>
</comment>
<name>A0AAV5IC62_9ROSI</name>
<evidence type="ECO:0000313" key="2">
    <source>
        <dbReference type="Proteomes" id="UP001054252"/>
    </source>
</evidence>
<accession>A0AAV5IC62</accession>
<reference evidence="1 2" key="1">
    <citation type="journal article" date="2021" name="Commun. Biol.">
        <title>The genome of Shorea leprosula (Dipterocarpaceae) highlights the ecological relevance of drought in aseasonal tropical rainforests.</title>
        <authorList>
            <person name="Ng K.K.S."/>
            <person name="Kobayashi M.J."/>
            <person name="Fawcett J.A."/>
            <person name="Hatakeyama M."/>
            <person name="Paape T."/>
            <person name="Ng C.H."/>
            <person name="Ang C.C."/>
            <person name="Tnah L.H."/>
            <person name="Lee C.T."/>
            <person name="Nishiyama T."/>
            <person name="Sese J."/>
            <person name="O'Brien M.J."/>
            <person name="Copetti D."/>
            <person name="Mohd Noor M.I."/>
            <person name="Ong R.C."/>
            <person name="Putra M."/>
            <person name="Sireger I.Z."/>
            <person name="Indrioko S."/>
            <person name="Kosugi Y."/>
            <person name="Izuno A."/>
            <person name="Isagi Y."/>
            <person name="Lee S.L."/>
            <person name="Shimizu K.K."/>
        </authorList>
    </citation>
    <scope>NUCLEOTIDE SEQUENCE [LARGE SCALE GENOMIC DNA]</scope>
    <source>
        <strain evidence="1">214</strain>
    </source>
</reference>
<dbReference type="EMBL" id="BPVZ01000010">
    <property type="protein sequence ID" value="GKU96720.1"/>
    <property type="molecule type" value="Genomic_DNA"/>
</dbReference>
<keyword evidence="2" id="KW-1185">Reference proteome</keyword>
<protein>
    <submittedName>
        <fullName evidence="1">Uncharacterized protein</fullName>
    </submittedName>
</protein>
<organism evidence="1 2">
    <name type="scientific">Rubroshorea leprosula</name>
    <dbReference type="NCBI Taxonomy" id="152421"/>
    <lineage>
        <taxon>Eukaryota</taxon>
        <taxon>Viridiplantae</taxon>
        <taxon>Streptophyta</taxon>
        <taxon>Embryophyta</taxon>
        <taxon>Tracheophyta</taxon>
        <taxon>Spermatophyta</taxon>
        <taxon>Magnoliopsida</taxon>
        <taxon>eudicotyledons</taxon>
        <taxon>Gunneridae</taxon>
        <taxon>Pentapetalae</taxon>
        <taxon>rosids</taxon>
        <taxon>malvids</taxon>
        <taxon>Malvales</taxon>
        <taxon>Dipterocarpaceae</taxon>
        <taxon>Rubroshorea</taxon>
    </lineage>
</organism>
<dbReference type="AlphaFoldDB" id="A0AAV5IC62"/>